<dbReference type="SUPFAM" id="SSF82171">
    <property type="entry name" value="DPP6 N-terminal domain-like"/>
    <property type="match status" value="1"/>
</dbReference>
<dbReference type="CDD" id="cd07185">
    <property type="entry name" value="OmpA_C-like"/>
    <property type="match status" value="1"/>
</dbReference>
<dbReference type="PROSITE" id="PS51123">
    <property type="entry name" value="OMPA_2"/>
    <property type="match status" value="1"/>
</dbReference>
<dbReference type="Pfam" id="PF00691">
    <property type="entry name" value="OmpA"/>
    <property type="match status" value="1"/>
</dbReference>
<dbReference type="GO" id="GO:0009279">
    <property type="term" value="C:cell outer membrane"/>
    <property type="evidence" value="ECO:0007669"/>
    <property type="project" value="UniProtKB-SubCell"/>
</dbReference>
<dbReference type="PANTHER" id="PTHR30329">
    <property type="entry name" value="STATOR ELEMENT OF FLAGELLAR MOTOR COMPLEX"/>
    <property type="match status" value="1"/>
</dbReference>
<dbReference type="InterPro" id="IPR050330">
    <property type="entry name" value="Bact_OuterMem_StrucFunc"/>
</dbReference>
<dbReference type="InterPro" id="IPR036737">
    <property type="entry name" value="OmpA-like_sf"/>
</dbReference>
<dbReference type="Proteomes" id="UP001244443">
    <property type="component" value="Chromosome"/>
</dbReference>
<comment type="subcellular location">
    <subcellularLocation>
        <location evidence="1">Cell outer membrane</location>
    </subcellularLocation>
</comment>
<dbReference type="AlphaFoldDB" id="A0AA51RAG5"/>
<keyword evidence="8" id="KW-1185">Reference proteome</keyword>
<dbReference type="RefSeq" id="WP_308356723.1">
    <property type="nucleotide sequence ID" value="NZ_CP129970.2"/>
</dbReference>
<keyword evidence="2 4" id="KW-0472">Membrane</keyword>
<evidence type="ECO:0000259" key="6">
    <source>
        <dbReference type="PROSITE" id="PS51123"/>
    </source>
</evidence>
<protein>
    <submittedName>
        <fullName evidence="7">OmpA family protein</fullName>
    </submittedName>
</protein>
<evidence type="ECO:0000313" key="8">
    <source>
        <dbReference type="Proteomes" id="UP001244443"/>
    </source>
</evidence>
<feature type="coiled-coil region" evidence="5">
    <location>
        <begin position="442"/>
        <end position="469"/>
    </location>
</feature>
<feature type="domain" description="OmpA-like" evidence="6">
    <location>
        <begin position="546"/>
        <end position="660"/>
    </location>
</feature>
<sequence length="660" mass="75071">MMRIYKISIISTSIFLLNLSLVFAQEIIKTNLSDSINTIYTESKPMISADGNYLFFARQNSPDNVMGVDDDQDIYVSKYGLRGWEKAINIGEPLNNEYPNGVVSVSPTANSLFLLDSYDNSKKEEGIAVSNLTDSGWTVPKKVAIKDFYNKSSYIDYFFSTSGKELLIAVDRNDSYGDQDLYVSKKDKEGNWSTPINLGEQINTKRPEFSPFLAADNKTLFFASMGHENYGNADIFYSKRLDSTWTNWSEPQNLGPDVNSEGFEAYYTIPANGSIGYYVSAEGGREGSRDIYSITIPYQFRPDPVILLKGQFLSENKSSDSIEYNVNFLTTSASESEVNIDYEADHFNAILPTGASYFFYVNKSNVISESHYIDLTKQKEYMIETADIHTVPVQEGESFTSHNIQFEKEGSEFVMSTYFELVRLLEDFKQYEGLQFELTGHAHDFEDSLQNLELSKERLEKIREFYVQQDFNEDQFILTPKGDVELNQDDYKKHINSIFNVNNRIDFKIISTNWAEEFKLAMLSENTSSSLSSGSSASKAGNNQTESEDIVIKNYSVLFDFDDVVIDENQKSLMELNENLKKGYIKGFVLTGHTCNVGDENYNRILSEKRAESLKNWLIKHGVKSENISIEPKGELNPIADNSSIDGRKLNRRVEVQIRN</sequence>
<reference evidence="7" key="1">
    <citation type="submission" date="2023-08" db="EMBL/GenBank/DDBJ databases">
        <title>Comparative genomics and taxonomic characterization of three novel marine species of genus Marivirga.</title>
        <authorList>
            <person name="Muhammad N."/>
            <person name="Kim S.-G."/>
        </authorList>
    </citation>
    <scope>NUCLEOTIDE SEQUENCE [LARGE SCALE GENOMIC DNA]</scope>
    <source>
        <strain evidence="7">ABR2-2</strain>
    </source>
</reference>
<evidence type="ECO:0000256" key="5">
    <source>
        <dbReference type="SAM" id="Coils"/>
    </source>
</evidence>
<accession>A0AA51RAG5</accession>
<dbReference type="Gene3D" id="3.30.1330.60">
    <property type="entry name" value="OmpA-like domain"/>
    <property type="match status" value="2"/>
</dbReference>
<dbReference type="SUPFAM" id="SSF103088">
    <property type="entry name" value="OmpA-like"/>
    <property type="match status" value="2"/>
</dbReference>
<gene>
    <name evidence="7" type="ORF">QYS48_33675</name>
</gene>
<dbReference type="PANTHER" id="PTHR30329:SF21">
    <property type="entry name" value="LIPOPROTEIN YIAD-RELATED"/>
    <property type="match status" value="1"/>
</dbReference>
<dbReference type="Pfam" id="PF07676">
    <property type="entry name" value="PD40"/>
    <property type="match status" value="1"/>
</dbReference>
<evidence type="ECO:0000256" key="2">
    <source>
        <dbReference type="ARBA" id="ARBA00023136"/>
    </source>
</evidence>
<dbReference type="EMBL" id="CP129970">
    <property type="protein sequence ID" value="WMN06773.1"/>
    <property type="molecule type" value="Genomic_DNA"/>
</dbReference>
<evidence type="ECO:0000256" key="3">
    <source>
        <dbReference type="ARBA" id="ARBA00023237"/>
    </source>
</evidence>
<organism evidence="7 8">
    <name type="scientific">Marivirga arenosa</name>
    <dbReference type="NCBI Taxonomy" id="3059076"/>
    <lineage>
        <taxon>Bacteria</taxon>
        <taxon>Pseudomonadati</taxon>
        <taxon>Bacteroidota</taxon>
        <taxon>Cytophagia</taxon>
        <taxon>Cytophagales</taxon>
        <taxon>Marivirgaceae</taxon>
        <taxon>Marivirga</taxon>
    </lineage>
</organism>
<dbReference type="InterPro" id="IPR006664">
    <property type="entry name" value="OMP_bac"/>
</dbReference>
<evidence type="ECO:0000256" key="1">
    <source>
        <dbReference type="ARBA" id="ARBA00004442"/>
    </source>
</evidence>
<keyword evidence="5" id="KW-0175">Coiled coil</keyword>
<dbReference type="InterPro" id="IPR006665">
    <property type="entry name" value="OmpA-like"/>
</dbReference>
<dbReference type="PRINTS" id="PR01021">
    <property type="entry name" value="OMPADOMAIN"/>
</dbReference>
<name>A0AA51RAG5_9BACT</name>
<dbReference type="InterPro" id="IPR011659">
    <property type="entry name" value="WD40"/>
</dbReference>
<evidence type="ECO:0000256" key="4">
    <source>
        <dbReference type="PROSITE-ProRule" id="PRU00473"/>
    </source>
</evidence>
<proteinExistence type="predicted"/>
<evidence type="ECO:0000313" key="7">
    <source>
        <dbReference type="EMBL" id="WMN06773.1"/>
    </source>
</evidence>
<keyword evidence="3" id="KW-0998">Cell outer membrane</keyword>